<proteinExistence type="predicted"/>
<evidence type="ECO:0000313" key="5">
    <source>
        <dbReference type="Proteomes" id="UP001498238"/>
    </source>
</evidence>
<name>A0ABP3C690_9MICO</name>
<organism evidence="4 5">
    <name type="scientific">Brevibacterium metallidurans</name>
    <dbReference type="NCBI Taxonomy" id="1482676"/>
    <lineage>
        <taxon>Bacteria</taxon>
        <taxon>Bacillati</taxon>
        <taxon>Actinomycetota</taxon>
        <taxon>Actinomycetes</taxon>
        <taxon>Micrococcales</taxon>
        <taxon>Brevibacteriaceae</taxon>
        <taxon>Brevibacterium</taxon>
    </lineage>
</organism>
<keyword evidence="2" id="KW-0812">Transmembrane</keyword>
<protein>
    <recommendedName>
        <fullName evidence="3">DUF4190 domain-containing protein</fullName>
    </recommendedName>
</protein>
<comment type="caution">
    <text evidence="4">The sequence shown here is derived from an EMBL/GenBank/DDBJ whole genome shotgun (WGS) entry which is preliminary data.</text>
</comment>
<dbReference type="Proteomes" id="UP001498238">
    <property type="component" value="Unassembled WGS sequence"/>
</dbReference>
<keyword evidence="2" id="KW-1133">Transmembrane helix</keyword>
<evidence type="ECO:0000256" key="2">
    <source>
        <dbReference type="SAM" id="Phobius"/>
    </source>
</evidence>
<dbReference type="EMBL" id="BAAAAF010000003">
    <property type="protein sequence ID" value="GAA0035120.1"/>
    <property type="molecule type" value="Genomic_DNA"/>
</dbReference>
<dbReference type="Pfam" id="PF13828">
    <property type="entry name" value="DUF4190"/>
    <property type="match status" value="1"/>
</dbReference>
<feature type="compositionally biased region" description="Basic and acidic residues" evidence="1">
    <location>
        <begin position="1"/>
        <end position="10"/>
    </location>
</feature>
<feature type="region of interest" description="Disordered" evidence="1">
    <location>
        <begin position="1"/>
        <end position="48"/>
    </location>
</feature>
<evidence type="ECO:0000313" key="4">
    <source>
        <dbReference type="EMBL" id="GAA0035120.1"/>
    </source>
</evidence>
<gene>
    <name evidence="4" type="ORF">NCCP602_10810</name>
</gene>
<accession>A0ABP3C690</accession>
<feature type="transmembrane region" description="Helical" evidence="2">
    <location>
        <begin position="180"/>
        <end position="208"/>
    </location>
</feature>
<reference evidence="4 5" key="1">
    <citation type="submission" date="2024-01" db="EMBL/GenBank/DDBJ databases">
        <title>Characterization of antibiotic resistant novel bacterial strains and their environmental applications.</title>
        <authorList>
            <person name="Manzoor S."/>
            <person name="Abbas S."/>
            <person name="Arshad M."/>
            <person name="Ahmed I."/>
        </authorList>
    </citation>
    <scope>NUCLEOTIDE SEQUENCE [LARGE SCALE GENOMIC DNA]</scope>
    <source>
        <strain evidence="4 5">NCCP-602</strain>
    </source>
</reference>
<evidence type="ECO:0000259" key="3">
    <source>
        <dbReference type="Pfam" id="PF13828"/>
    </source>
</evidence>
<keyword evidence="2" id="KW-0472">Membrane</keyword>
<dbReference type="InterPro" id="IPR025241">
    <property type="entry name" value="DUF4190"/>
</dbReference>
<dbReference type="RefSeq" id="WP_339392078.1">
    <property type="nucleotide sequence ID" value="NZ_BAAAAF010000003.1"/>
</dbReference>
<feature type="transmembrane region" description="Helical" evidence="2">
    <location>
        <begin position="108"/>
        <end position="131"/>
    </location>
</feature>
<feature type="domain" description="DUF4190" evidence="3">
    <location>
        <begin position="140"/>
        <end position="192"/>
    </location>
</feature>
<sequence length="213" mass="22441">MKVSYDRPSDPPRVGSQHFGQSQPPLEYGPVPDDGQVRYGGGQYTDYGQYLDSVGQPDPQQSGAAYSGAPYSGAQYGQMVPAQPVYSQPVTYGTYGAPMVVMTKTNGLANWSMIMGIVGLGGGFVVMILSLVPIIQYFASLLSLVLWIAPILAVIFGHVAKSQIKRSGEGGSGQATAGLVMGYISIGLGLLLIVFLLFVVALLGVSFFGSTVF</sequence>
<keyword evidence="5" id="KW-1185">Reference proteome</keyword>
<feature type="transmembrane region" description="Helical" evidence="2">
    <location>
        <begin position="137"/>
        <end position="159"/>
    </location>
</feature>
<evidence type="ECO:0000256" key="1">
    <source>
        <dbReference type="SAM" id="MobiDB-lite"/>
    </source>
</evidence>